<keyword evidence="5" id="KW-1185">Reference proteome</keyword>
<dbReference type="InterPro" id="IPR010982">
    <property type="entry name" value="Lambda_DNA-bd_dom_sf"/>
</dbReference>
<proteinExistence type="predicted"/>
<reference evidence="3 5" key="3">
    <citation type="journal article" date="2021" name="Sci. Rep.">
        <title>The distribution of antibiotic resistance genes in chicken gut microbiota commensals.</title>
        <authorList>
            <person name="Juricova H."/>
            <person name="Matiasovicova J."/>
            <person name="Kubasova T."/>
            <person name="Cejkova D."/>
            <person name="Rychlik I."/>
        </authorList>
    </citation>
    <scope>NUCLEOTIDE SEQUENCE [LARGE SCALE GENOMIC DNA]</scope>
    <source>
        <strain evidence="3 5">An423</strain>
    </source>
</reference>
<evidence type="ECO:0000313" key="5">
    <source>
        <dbReference type="Proteomes" id="UP000775500"/>
    </source>
</evidence>
<evidence type="ECO:0000313" key="3">
    <source>
        <dbReference type="EMBL" id="MBM6831241.1"/>
    </source>
</evidence>
<dbReference type="EMBL" id="JACJLU010000003">
    <property type="protein sequence ID" value="MBM6831241.1"/>
    <property type="molecule type" value="Genomic_DNA"/>
</dbReference>
<evidence type="ECO:0000259" key="1">
    <source>
        <dbReference type="PROSITE" id="PS50943"/>
    </source>
</evidence>
<feature type="domain" description="HTH cro/C1-type" evidence="1">
    <location>
        <begin position="8"/>
        <end position="63"/>
    </location>
</feature>
<gene>
    <name evidence="3" type="ORF">H5982_03845</name>
    <name evidence="2" type="ORF">HNQ43_000931</name>
</gene>
<evidence type="ECO:0000313" key="2">
    <source>
        <dbReference type="EMBL" id="MBB5184885.1"/>
    </source>
</evidence>
<organism evidence="2 4">
    <name type="scientific">Faecalicoccus acidiformans</name>
    <dbReference type="NCBI Taxonomy" id="915173"/>
    <lineage>
        <taxon>Bacteria</taxon>
        <taxon>Bacillati</taxon>
        <taxon>Bacillota</taxon>
        <taxon>Erysipelotrichia</taxon>
        <taxon>Erysipelotrichales</taxon>
        <taxon>Erysipelotrichaceae</taxon>
        <taxon>Faecalicoccus</taxon>
    </lineage>
</organism>
<dbReference type="EMBL" id="JACHHD010000007">
    <property type="protein sequence ID" value="MBB5184885.1"/>
    <property type="molecule type" value="Genomic_DNA"/>
</dbReference>
<dbReference type="AlphaFoldDB" id="A0A7W8FYK5"/>
<reference evidence="3" key="2">
    <citation type="submission" date="2020-08" db="EMBL/GenBank/DDBJ databases">
        <authorList>
            <person name="Cejkova D."/>
            <person name="Kubasova T."/>
            <person name="Jahodarova E."/>
            <person name="Rychlik I."/>
        </authorList>
    </citation>
    <scope>NUCLEOTIDE SEQUENCE</scope>
    <source>
        <strain evidence="3">An423</strain>
    </source>
</reference>
<sequence>MSEFSQMLESYVNEKKVNKFQMAKYLSIDRSSLHKIIQGQRNAPSKNLVIRMGKYLELSPYELNELLELYSISLISPQRYYRRKNVQLFLESFDPNPSLIEMPSFQASDLPNLNRSVIPLRANGIHLEHLLYQINEREKESGKGTIRFLGTPELPGFENLFSQLTAGTQVKHILPFVRYENAADYKNDQNFLYLSKVVSVYAQFSDRLIDYQTSYYYSGESIRSHFPPFPYWVITSEYALQLSEDYKEGIFYQDPDMVAFMAETFDGLWNRTNLLLIPVQDGLSQLRLNQELLKAKTESEIHFSLVPCLMPFLTRREIEKYLAPKLPDREKFIDLLDQYITAICQRHAQVHPQMIFSLDGIRRFMETGVFDEFPLDLYSPLKMQDRKRIYSRFLQKANQYEYKLLKENMGTIVNGIRVNLSDSMGFIQFMTHTGKVILLSLEHPSFLASFKDYFETMDPDRFFTSEETIEKLNKLQYSF</sequence>
<dbReference type="GO" id="GO:0003677">
    <property type="term" value="F:DNA binding"/>
    <property type="evidence" value="ECO:0007669"/>
    <property type="project" value="InterPro"/>
</dbReference>
<dbReference type="Proteomes" id="UP000521313">
    <property type="component" value="Unassembled WGS sequence"/>
</dbReference>
<dbReference type="RefSeq" id="WP_183375262.1">
    <property type="nucleotide sequence ID" value="NZ_CALVCN010000021.1"/>
</dbReference>
<dbReference type="PROSITE" id="PS50943">
    <property type="entry name" value="HTH_CROC1"/>
    <property type="match status" value="1"/>
</dbReference>
<dbReference type="InterPro" id="IPR001387">
    <property type="entry name" value="Cro/C1-type_HTH"/>
</dbReference>
<protein>
    <submittedName>
        <fullName evidence="3">Helix-turn-helix transcriptional regulator</fullName>
    </submittedName>
    <submittedName>
        <fullName evidence="2">Plasmid maintenance system antidote protein VapI</fullName>
    </submittedName>
</protein>
<evidence type="ECO:0000313" key="4">
    <source>
        <dbReference type="Proteomes" id="UP000521313"/>
    </source>
</evidence>
<comment type="caution">
    <text evidence="2">The sequence shown here is derived from an EMBL/GenBank/DDBJ whole genome shotgun (WGS) entry which is preliminary data.</text>
</comment>
<accession>A0A7W8FYK5</accession>
<dbReference type="SUPFAM" id="SSF47413">
    <property type="entry name" value="lambda repressor-like DNA-binding domains"/>
    <property type="match status" value="1"/>
</dbReference>
<dbReference type="Proteomes" id="UP000775500">
    <property type="component" value="Unassembled WGS sequence"/>
</dbReference>
<dbReference type="SMART" id="SM00530">
    <property type="entry name" value="HTH_XRE"/>
    <property type="match status" value="1"/>
</dbReference>
<name>A0A7W8FYK5_9FIRM</name>
<reference evidence="2 4" key="1">
    <citation type="submission" date="2020-08" db="EMBL/GenBank/DDBJ databases">
        <title>Genomic Encyclopedia of Type Strains, Phase IV (KMG-IV): sequencing the most valuable type-strain genomes for metagenomic binning, comparative biology and taxonomic classification.</title>
        <authorList>
            <person name="Goeker M."/>
        </authorList>
    </citation>
    <scope>NUCLEOTIDE SEQUENCE [LARGE SCALE GENOMIC DNA]</scope>
    <source>
        <strain evidence="2 4">DSM 26963</strain>
    </source>
</reference>